<evidence type="ECO:0000256" key="1">
    <source>
        <dbReference type="ARBA" id="ARBA00004496"/>
    </source>
</evidence>
<proteinExistence type="inferred from homology"/>
<evidence type="ECO:0000313" key="7">
    <source>
        <dbReference type="Proteomes" id="UP001217089"/>
    </source>
</evidence>
<dbReference type="Proteomes" id="UP001217089">
    <property type="component" value="Unassembled WGS sequence"/>
</dbReference>
<keyword evidence="3" id="KW-0963">Cytoplasm</keyword>
<gene>
    <name evidence="6" type="ORF">KUTeg_022946</name>
</gene>
<feature type="transmembrane region" description="Helical" evidence="5">
    <location>
        <begin position="113"/>
        <end position="132"/>
    </location>
</feature>
<evidence type="ECO:0000256" key="4">
    <source>
        <dbReference type="SAM" id="MobiDB-lite"/>
    </source>
</evidence>
<sequence>MADDVSIIYVFAIKLILYKILDPGSFNNVNINSLIFNNPIERMEQNYGMVNSNIKLCTSAKKYRVQTQPGSWELLSDLVILMTRAYDQLKLLHPWWCTPRLFRQMYRRHPAKAATVVCVIGLGFGLGSYFLYKLYCRFIRGEVKKPPGIKSKKNSKADENFNQPILLLPTTLIRLIDYCQSFPAQDFTFRQDCSTNEEEEESDMGNSQSHDVTSVSYDKANDGVTIGNKRSTNGSARRRNQRLRSKSNDRMPNYPTDSSRQIPVNYDERLVHSASDLNEASPICGSLKGNLSLRSLYERNSKYGYSPDEEINNQSNSFEDTHKNQINQSNDSLQIDVSSSQDVLDYSSVLLTPPSDDESIPQKENWDNFVSGQNNEKVLKESSDFCENSIADRNIEQTQIDTKNNVNCSDSSHGDNIANQLKHSLTEAAELEDDFDDTSELWKSSEKSDLFKSLSDGTTDYSGSISLEDEERDMPSPLRKAKTEKQFKQSLLRRLNDYATVSGSSNSTSQDSTPDRSPFRRSSTGCSNYSFDRQDSLSGFGTPDSELFGTCDVEDTSTEHHFEEIETELQDVETEFDDIMSQLHHLKSLGANYSDSVDDSVEYQPHDPLAKKVCKIVEKTRHKVERSRSHSLSPIPSVGNSFNVSCDIPDLSWDTEGMSKENSPQRKSQNKSLLNTKLNISDSGNCTHENKTDNSNSEKLREKISQSKLQDSALLESDDLDTDGYTGDIIESQRINHGDGACAENKDSKQIGEKLDIITYAAQEWKGETQTARTIKQAYKEIPNLLHCSCLRRIRGDNYCGIRGTLFQFLSNGIKLKHWSNLTRTLDMLNHAYQDKTSGLTSWTFANRLPHGADTLLSKMSDSVSTLISTIEDASHILNYEERVLWTVKLLNSGDVKLMEGLKLLMFLNIYNLNKCVQHGDDVPVFVWLLLARDTSENPALFIKNHLNQVGNSAGLEQVEMFLLGHTLGVTIQVVRLLQYKQEDFISYYPDEYVGLWPQVSLLAEDDRHYNVPVP</sequence>
<organism evidence="6 7">
    <name type="scientific">Tegillarca granosa</name>
    <name type="common">Malaysian cockle</name>
    <name type="synonym">Anadara granosa</name>
    <dbReference type="NCBI Taxonomy" id="220873"/>
    <lineage>
        <taxon>Eukaryota</taxon>
        <taxon>Metazoa</taxon>
        <taxon>Spiralia</taxon>
        <taxon>Lophotrochozoa</taxon>
        <taxon>Mollusca</taxon>
        <taxon>Bivalvia</taxon>
        <taxon>Autobranchia</taxon>
        <taxon>Pteriomorphia</taxon>
        <taxon>Arcoida</taxon>
        <taxon>Arcoidea</taxon>
        <taxon>Arcidae</taxon>
        <taxon>Tegillarca</taxon>
    </lineage>
</organism>
<accession>A0ABQ9E564</accession>
<dbReference type="Pfam" id="PF16218">
    <property type="entry name" value="Peptidase_C101"/>
    <property type="match status" value="1"/>
</dbReference>
<keyword evidence="7" id="KW-1185">Reference proteome</keyword>
<dbReference type="PRINTS" id="PR02055">
    <property type="entry name" value="PROTEINF105"/>
</dbReference>
<feature type="compositionally biased region" description="Low complexity" evidence="4">
    <location>
        <begin position="500"/>
        <end position="512"/>
    </location>
</feature>
<feature type="region of interest" description="Disordered" evidence="4">
    <location>
        <begin position="460"/>
        <end position="486"/>
    </location>
</feature>
<comment type="similarity">
    <text evidence="2">Belongs to the peptidase C65 family. Otulin subfamily.</text>
</comment>
<evidence type="ECO:0000256" key="5">
    <source>
        <dbReference type="SAM" id="Phobius"/>
    </source>
</evidence>
<comment type="caution">
    <text evidence="6">The sequence shown here is derived from an EMBL/GenBank/DDBJ whole genome shotgun (WGS) entry which is preliminary data.</text>
</comment>
<dbReference type="PANTHER" id="PTHR33662">
    <property type="entry name" value="OTU DEUBIQUITINASE WITH LINEAR LINKAGE-SPECIFICITY A-RELATED"/>
    <property type="match status" value="1"/>
</dbReference>
<protein>
    <submittedName>
        <fullName evidence="6">Uncharacterized protein</fullName>
    </submittedName>
</protein>
<feature type="compositionally biased region" description="Basic residues" evidence="4">
    <location>
        <begin position="236"/>
        <end position="245"/>
    </location>
</feature>
<dbReference type="CDD" id="cd22790">
    <property type="entry name" value="OTU_OTUL-like"/>
    <property type="match status" value="1"/>
</dbReference>
<dbReference type="InterPro" id="IPR023235">
    <property type="entry name" value="FAM105"/>
</dbReference>
<name>A0ABQ9E564_TEGGR</name>
<feature type="compositionally biased region" description="Polar residues" evidence="4">
    <location>
        <begin position="520"/>
        <end position="530"/>
    </location>
</feature>
<dbReference type="EMBL" id="JARBDR010000921">
    <property type="protein sequence ID" value="KAJ8298886.1"/>
    <property type="molecule type" value="Genomic_DNA"/>
</dbReference>
<feature type="region of interest" description="Disordered" evidence="4">
    <location>
        <begin position="498"/>
        <end position="530"/>
    </location>
</feature>
<keyword evidence="5" id="KW-0472">Membrane</keyword>
<reference evidence="6 7" key="1">
    <citation type="submission" date="2022-12" db="EMBL/GenBank/DDBJ databases">
        <title>Chromosome-level genome of Tegillarca granosa.</title>
        <authorList>
            <person name="Kim J."/>
        </authorList>
    </citation>
    <scope>NUCLEOTIDE SEQUENCE [LARGE SCALE GENOMIC DNA]</scope>
    <source>
        <strain evidence="6">Teg-2019</strain>
        <tissue evidence="6">Adductor muscle</tissue>
    </source>
</reference>
<feature type="region of interest" description="Disordered" evidence="4">
    <location>
        <begin position="678"/>
        <end position="698"/>
    </location>
</feature>
<feature type="compositionally biased region" description="Polar residues" evidence="4">
    <location>
        <begin position="312"/>
        <end position="324"/>
    </location>
</feature>
<comment type="subcellular location">
    <subcellularLocation>
        <location evidence="1">Cytoplasm</location>
    </subcellularLocation>
</comment>
<feature type="compositionally biased region" description="Basic and acidic residues" evidence="4">
    <location>
        <begin position="688"/>
        <end position="698"/>
    </location>
</feature>
<evidence type="ECO:0000313" key="6">
    <source>
        <dbReference type="EMBL" id="KAJ8298886.1"/>
    </source>
</evidence>
<keyword evidence="5" id="KW-1133">Transmembrane helix</keyword>
<dbReference type="PANTHER" id="PTHR33662:SF3">
    <property type="entry name" value="FIBROUS SHEATH CABYR-BINDING PROTEIN-LIKE-RELATED"/>
    <property type="match status" value="1"/>
</dbReference>
<feature type="region of interest" description="Disordered" evidence="4">
    <location>
        <begin position="193"/>
        <end position="265"/>
    </location>
</feature>
<feature type="compositionally biased region" description="Polar residues" evidence="4">
    <location>
        <begin position="204"/>
        <end position="216"/>
    </location>
</feature>
<feature type="compositionally biased region" description="Polar residues" evidence="4">
    <location>
        <begin position="660"/>
        <end position="672"/>
    </location>
</feature>
<feature type="region of interest" description="Disordered" evidence="4">
    <location>
        <begin position="653"/>
        <end position="672"/>
    </location>
</feature>
<feature type="region of interest" description="Disordered" evidence="4">
    <location>
        <begin position="304"/>
        <end position="324"/>
    </location>
</feature>
<evidence type="ECO:0000256" key="3">
    <source>
        <dbReference type="ARBA" id="ARBA00022490"/>
    </source>
</evidence>
<keyword evidence="5" id="KW-0812">Transmembrane</keyword>
<feature type="compositionally biased region" description="Polar residues" evidence="4">
    <location>
        <begin position="678"/>
        <end position="687"/>
    </location>
</feature>
<evidence type="ECO:0000256" key="2">
    <source>
        <dbReference type="ARBA" id="ARBA00010267"/>
    </source>
</evidence>